<reference evidence="2 3" key="1">
    <citation type="journal article" date="2019" name="Commun. Biol.">
        <title>The bagworm genome reveals a unique fibroin gene that provides high tensile strength.</title>
        <authorList>
            <person name="Kono N."/>
            <person name="Nakamura H."/>
            <person name="Ohtoshi R."/>
            <person name="Tomita M."/>
            <person name="Numata K."/>
            <person name="Arakawa K."/>
        </authorList>
    </citation>
    <scope>NUCLEOTIDE SEQUENCE [LARGE SCALE GENOMIC DNA]</scope>
</reference>
<organism evidence="2 3">
    <name type="scientific">Eumeta variegata</name>
    <name type="common">Bagworm moth</name>
    <name type="synonym">Eumeta japonica</name>
    <dbReference type="NCBI Taxonomy" id="151549"/>
    <lineage>
        <taxon>Eukaryota</taxon>
        <taxon>Metazoa</taxon>
        <taxon>Ecdysozoa</taxon>
        <taxon>Arthropoda</taxon>
        <taxon>Hexapoda</taxon>
        <taxon>Insecta</taxon>
        <taxon>Pterygota</taxon>
        <taxon>Neoptera</taxon>
        <taxon>Endopterygota</taxon>
        <taxon>Lepidoptera</taxon>
        <taxon>Glossata</taxon>
        <taxon>Ditrysia</taxon>
        <taxon>Tineoidea</taxon>
        <taxon>Psychidae</taxon>
        <taxon>Oiketicinae</taxon>
        <taxon>Eumeta</taxon>
    </lineage>
</organism>
<feature type="region of interest" description="Disordered" evidence="1">
    <location>
        <begin position="99"/>
        <end position="136"/>
    </location>
</feature>
<proteinExistence type="predicted"/>
<dbReference type="EMBL" id="BGZK01000254">
    <property type="protein sequence ID" value="GBP31985.1"/>
    <property type="molecule type" value="Genomic_DNA"/>
</dbReference>
<feature type="compositionally biased region" description="Low complexity" evidence="1">
    <location>
        <begin position="1"/>
        <end position="17"/>
    </location>
</feature>
<dbReference type="AlphaFoldDB" id="A0A4C1UZU1"/>
<comment type="caution">
    <text evidence="2">The sequence shown here is derived from an EMBL/GenBank/DDBJ whole genome shotgun (WGS) entry which is preliminary data.</text>
</comment>
<evidence type="ECO:0000313" key="2">
    <source>
        <dbReference type="EMBL" id="GBP31985.1"/>
    </source>
</evidence>
<sequence>MPRIKSQSTSARASPSRTRIESATDANADRLYASCVTARAERPPAPAQADVPFDVPRAVFPYSMFTVKTVSTRNFSQVYRELTLSINKATLCARARRGVCRRQRDGRRQVNGRPRPGPCPPRAPPSPSLCSLTPSR</sequence>
<dbReference type="Proteomes" id="UP000299102">
    <property type="component" value="Unassembled WGS sequence"/>
</dbReference>
<protein>
    <submittedName>
        <fullName evidence="2">Uncharacterized protein</fullName>
    </submittedName>
</protein>
<gene>
    <name evidence="2" type="ORF">EVAR_21017_1</name>
</gene>
<evidence type="ECO:0000256" key="1">
    <source>
        <dbReference type="SAM" id="MobiDB-lite"/>
    </source>
</evidence>
<name>A0A4C1UZU1_EUMVA</name>
<keyword evidence="3" id="KW-1185">Reference proteome</keyword>
<feature type="region of interest" description="Disordered" evidence="1">
    <location>
        <begin position="1"/>
        <end position="25"/>
    </location>
</feature>
<accession>A0A4C1UZU1</accession>
<evidence type="ECO:0000313" key="3">
    <source>
        <dbReference type="Proteomes" id="UP000299102"/>
    </source>
</evidence>
<feature type="compositionally biased region" description="Pro residues" evidence="1">
    <location>
        <begin position="115"/>
        <end position="127"/>
    </location>
</feature>